<name>A0A2S6NMH1_RHOGL</name>
<evidence type="ECO:0000313" key="2">
    <source>
        <dbReference type="Proteomes" id="UP000239724"/>
    </source>
</evidence>
<dbReference type="RefSeq" id="WP_104517490.1">
    <property type="nucleotide sequence ID" value="NZ_NHRY01000049.1"/>
</dbReference>
<dbReference type="OrthoDB" id="9133362at2"/>
<gene>
    <name evidence="1" type="ORF">CCS01_03695</name>
</gene>
<reference evidence="1 2" key="1">
    <citation type="journal article" date="2018" name="Arch. Microbiol.">
        <title>New insights into the metabolic potential of the phototrophic purple bacterium Rhodopila globiformis DSM 161(T) from its draft genome sequence and evidence for a vanadium-dependent nitrogenase.</title>
        <authorList>
            <person name="Imhoff J.F."/>
            <person name="Rahn T."/>
            <person name="Kunzel S."/>
            <person name="Neulinger S.C."/>
        </authorList>
    </citation>
    <scope>NUCLEOTIDE SEQUENCE [LARGE SCALE GENOMIC DNA]</scope>
    <source>
        <strain evidence="1 2">DSM 161</strain>
    </source>
</reference>
<dbReference type="AlphaFoldDB" id="A0A2S6NMH1"/>
<dbReference type="EMBL" id="NHRY01000049">
    <property type="protein sequence ID" value="PPQ37311.1"/>
    <property type="molecule type" value="Genomic_DNA"/>
</dbReference>
<sequence length="416" mass="45531">MGLACDLTISFATAGNSLGYLGGGWARSEPGFSWGIGTESHLVLPRLAPADAYILTLDVVPFVHPPELPRQLLTVSINDTVVGATSLSRPTLLGYRIPGRLARQSERMLVTLRHPDAARPQDVSGAADDRDLAFAVSEAKLYRVADALPGTELPPGLLLGSTGEPAPNVAEWATARTGLTVSDLALQFESLGENCEFGLFQRRCDSEPLGLLRFSSTFMRNLVRGIDSGFDGLGEAEAIDPHLEGGPRKEFMIHEKRYGLVYHTFVYEGERSVWLMREQESARLKFLRRKFLEELEATDKIFVYKFNAPIGEEEILPLQMALNRYGDATLLWVVPAEPHRPPGTVEVIAPGLLKGRIDRFAPDDNAHDLSFDGWLRVCANALVLSRLQKSLRQGKPASVAAADSADTLRNVETGNA</sequence>
<dbReference type="Proteomes" id="UP000239724">
    <property type="component" value="Unassembled WGS sequence"/>
</dbReference>
<organism evidence="1 2">
    <name type="scientific">Rhodopila globiformis</name>
    <name type="common">Rhodopseudomonas globiformis</name>
    <dbReference type="NCBI Taxonomy" id="1071"/>
    <lineage>
        <taxon>Bacteria</taxon>
        <taxon>Pseudomonadati</taxon>
        <taxon>Pseudomonadota</taxon>
        <taxon>Alphaproteobacteria</taxon>
        <taxon>Acetobacterales</taxon>
        <taxon>Acetobacteraceae</taxon>
        <taxon>Rhodopila</taxon>
    </lineage>
</organism>
<proteinExistence type="predicted"/>
<evidence type="ECO:0000313" key="1">
    <source>
        <dbReference type="EMBL" id="PPQ37311.1"/>
    </source>
</evidence>
<comment type="caution">
    <text evidence="1">The sequence shown here is derived from an EMBL/GenBank/DDBJ whole genome shotgun (WGS) entry which is preliminary data.</text>
</comment>
<keyword evidence="2" id="KW-1185">Reference proteome</keyword>
<protein>
    <submittedName>
        <fullName evidence="1">Uncharacterized protein</fullName>
    </submittedName>
</protein>
<accession>A0A2S6NMH1</accession>